<gene>
    <name evidence="3" type="ORF">KSP40_PGU009562</name>
</gene>
<feature type="chain" id="PRO_5045833089" description="DUF7866 domain-containing protein" evidence="1">
    <location>
        <begin position="25"/>
        <end position="112"/>
    </location>
</feature>
<keyword evidence="4" id="KW-1185">Reference proteome</keyword>
<name>A0ABR2MC57_9ASPA</name>
<keyword evidence="1" id="KW-0732">Signal</keyword>
<evidence type="ECO:0000313" key="3">
    <source>
        <dbReference type="EMBL" id="KAK8961575.1"/>
    </source>
</evidence>
<dbReference type="PANTHER" id="PTHR33786">
    <property type="entry name" value="UBIQUITIN CARBOXYL-TERMINAL HYDROLASE"/>
    <property type="match status" value="1"/>
</dbReference>
<sequence>MARSRLHQILAAYLLSLHLLVAHAQVSPAIVYEPAPIVEYQFVNQVAAAAAGDRKTSDQPFQLCLTCRCCAASDPSSCLSMPCCFGIDCGLPNKPFGVCAFAPNSCSCSSCS</sequence>
<evidence type="ECO:0000256" key="1">
    <source>
        <dbReference type="SAM" id="SignalP"/>
    </source>
</evidence>
<comment type="caution">
    <text evidence="3">The sequence shown here is derived from an EMBL/GenBank/DDBJ whole genome shotgun (WGS) entry which is preliminary data.</text>
</comment>
<dbReference type="Pfam" id="PF25268">
    <property type="entry name" value="DUF7866"/>
    <property type="match status" value="1"/>
</dbReference>
<proteinExistence type="predicted"/>
<organism evidence="3 4">
    <name type="scientific">Platanthera guangdongensis</name>
    <dbReference type="NCBI Taxonomy" id="2320717"/>
    <lineage>
        <taxon>Eukaryota</taxon>
        <taxon>Viridiplantae</taxon>
        <taxon>Streptophyta</taxon>
        <taxon>Embryophyta</taxon>
        <taxon>Tracheophyta</taxon>
        <taxon>Spermatophyta</taxon>
        <taxon>Magnoliopsida</taxon>
        <taxon>Liliopsida</taxon>
        <taxon>Asparagales</taxon>
        <taxon>Orchidaceae</taxon>
        <taxon>Orchidoideae</taxon>
        <taxon>Orchideae</taxon>
        <taxon>Orchidinae</taxon>
        <taxon>Platanthera</taxon>
    </lineage>
</organism>
<protein>
    <recommendedName>
        <fullName evidence="2">DUF7866 domain-containing protein</fullName>
    </recommendedName>
</protein>
<evidence type="ECO:0000313" key="4">
    <source>
        <dbReference type="Proteomes" id="UP001412067"/>
    </source>
</evidence>
<dbReference type="EMBL" id="JBBWWR010000009">
    <property type="protein sequence ID" value="KAK8961575.1"/>
    <property type="molecule type" value="Genomic_DNA"/>
</dbReference>
<dbReference type="Proteomes" id="UP001412067">
    <property type="component" value="Unassembled WGS sequence"/>
</dbReference>
<reference evidence="3 4" key="1">
    <citation type="journal article" date="2022" name="Nat. Plants">
        <title>Genomes of leafy and leafless Platanthera orchids illuminate the evolution of mycoheterotrophy.</title>
        <authorList>
            <person name="Li M.H."/>
            <person name="Liu K.W."/>
            <person name="Li Z."/>
            <person name="Lu H.C."/>
            <person name="Ye Q.L."/>
            <person name="Zhang D."/>
            <person name="Wang J.Y."/>
            <person name="Li Y.F."/>
            <person name="Zhong Z.M."/>
            <person name="Liu X."/>
            <person name="Yu X."/>
            <person name="Liu D.K."/>
            <person name="Tu X.D."/>
            <person name="Liu B."/>
            <person name="Hao Y."/>
            <person name="Liao X.Y."/>
            <person name="Jiang Y.T."/>
            <person name="Sun W.H."/>
            <person name="Chen J."/>
            <person name="Chen Y.Q."/>
            <person name="Ai Y."/>
            <person name="Zhai J.W."/>
            <person name="Wu S.S."/>
            <person name="Zhou Z."/>
            <person name="Hsiao Y.Y."/>
            <person name="Wu W.L."/>
            <person name="Chen Y.Y."/>
            <person name="Lin Y.F."/>
            <person name="Hsu J.L."/>
            <person name="Li C.Y."/>
            <person name="Wang Z.W."/>
            <person name="Zhao X."/>
            <person name="Zhong W.Y."/>
            <person name="Ma X.K."/>
            <person name="Ma L."/>
            <person name="Huang J."/>
            <person name="Chen G.Z."/>
            <person name="Huang M.Z."/>
            <person name="Huang L."/>
            <person name="Peng D.H."/>
            <person name="Luo Y.B."/>
            <person name="Zou S.Q."/>
            <person name="Chen S.P."/>
            <person name="Lan S."/>
            <person name="Tsai W.C."/>
            <person name="Van de Peer Y."/>
            <person name="Liu Z.J."/>
        </authorList>
    </citation>
    <scope>NUCLEOTIDE SEQUENCE [LARGE SCALE GENOMIC DNA]</scope>
    <source>
        <strain evidence="3">Lor288</strain>
    </source>
</reference>
<evidence type="ECO:0000259" key="2">
    <source>
        <dbReference type="Pfam" id="PF25268"/>
    </source>
</evidence>
<accession>A0ABR2MC57</accession>
<dbReference type="PANTHER" id="PTHR33786:SF5">
    <property type="entry name" value="EXPRESSED PROTEIN"/>
    <property type="match status" value="1"/>
</dbReference>
<feature type="signal peptide" evidence="1">
    <location>
        <begin position="1"/>
        <end position="24"/>
    </location>
</feature>
<feature type="domain" description="DUF7866" evidence="2">
    <location>
        <begin position="59"/>
        <end position="112"/>
    </location>
</feature>
<dbReference type="InterPro" id="IPR057188">
    <property type="entry name" value="DUF7866"/>
</dbReference>